<dbReference type="PROSITE" id="PS50113">
    <property type="entry name" value="PAC"/>
    <property type="match status" value="3"/>
</dbReference>
<dbReference type="InterPro" id="IPR003661">
    <property type="entry name" value="HisK_dim/P_dom"/>
</dbReference>
<dbReference type="RefSeq" id="WP_373656731.1">
    <property type="nucleotide sequence ID" value="NZ_JBGUAW010000009.1"/>
</dbReference>
<evidence type="ECO:0000256" key="2">
    <source>
        <dbReference type="ARBA" id="ARBA00012438"/>
    </source>
</evidence>
<dbReference type="PANTHER" id="PTHR43304:SF1">
    <property type="entry name" value="PAC DOMAIN-CONTAINING PROTEIN"/>
    <property type="match status" value="1"/>
</dbReference>
<reference evidence="9 10" key="1">
    <citation type="submission" date="2024-08" db="EMBL/GenBank/DDBJ databases">
        <title>Whole-genome sequencing of halo(alkali)philic microorganisms from hypersaline lakes.</title>
        <authorList>
            <person name="Sorokin D.Y."/>
            <person name="Merkel A.Y."/>
            <person name="Messina E."/>
            <person name="Yakimov M."/>
        </authorList>
    </citation>
    <scope>NUCLEOTIDE SEQUENCE [LARGE SCALE GENOMIC DNA]</scope>
    <source>
        <strain evidence="9 10">Cl-TMA</strain>
    </source>
</reference>
<dbReference type="SMART" id="SM00091">
    <property type="entry name" value="PAS"/>
    <property type="match status" value="6"/>
</dbReference>
<dbReference type="InterPro" id="IPR036890">
    <property type="entry name" value="HATPase_C_sf"/>
</dbReference>
<evidence type="ECO:0000256" key="1">
    <source>
        <dbReference type="ARBA" id="ARBA00000085"/>
    </source>
</evidence>
<evidence type="ECO:0000259" key="6">
    <source>
        <dbReference type="PROSITE" id="PS50109"/>
    </source>
</evidence>
<dbReference type="SUPFAM" id="SSF47384">
    <property type="entry name" value="Homodimeric domain of signal transducing histidine kinase"/>
    <property type="match status" value="1"/>
</dbReference>
<dbReference type="NCBIfam" id="TIGR00229">
    <property type="entry name" value="sensory_box"/>
    <property type="match status" value="5"/>
</dbReference>
<dbReference type="Pfam" id="PF02518">
    <property type="entry name" value="HATPase_c"/>
    <property type="match status" value="1"/>
</dbReference>
<dbReference type="InterPro" id="IPR013767">
    <property type="entry name" value="PAS_fold"/>
</dbReference>
<keyword evidence="10" id="KW-1185">Reference proteome</keyword>
<evidence type="ECO:0000313" key="10">
    <source>
        <dbReference type="Proteomes" id="UP001575181"/>
    </source>
</evidence>
<feature type="domain" description="PAC" evidence="8">
    <location>
        <begin position="696"/>
        <end position="748"/>
    </location>
</feature>
<dbReference type="Pfam" id="PF08448">
    <property type="entry name" value="PAS_4"/>
    <property type="match status" value="2"/>
</dbReference>
<dbReference type="InterPro" id="IPR013656">
    <property type="entry name" value="PAS_4"/>
</dbReference>
<dbReference type="Pfam" id="PF13426">
    <property type="entry name" value="PAS_9"/>
    <property type="match status" value="3"/>
</dbReference>
<feature type="domain" description="Histidine kinase" evidence="6">
    <location>
        <begin position="889"/>
        <end position="1104"/>
    </location>
</feature>
<keyword evidence="3" id="KW-0597">Phosphoprotein</keyword>
<dbReference type="SUPFAM" id="SSF55785">
    <property type="entry name" value="PYP-like sensor domain (PAS domain)"/>
    <property type="match status" value="7"/>
</dbReference>
<evidence type="ECO:0000256" key="4">
    <source>
        <dbReference type="ARBA" id="ARBA00022679"/>
    </source>
</evidence>
<feature type="domain" description="PAS" evidence="7">
    <location>
        <begin position="611"/>
        <end position="652"/>
    </location>
</feature>
<dbReference type="InterPro" id="IPR000014">
    <property type="entry name" value="PAS"/>
</dbReference>
<dbReference type="Gene3D" id="3.30.565.10">
    <property type="entry name" value="Histidine kinase-like ATPase, C-terminal domain"/>
    <property type="match status" value="1"/>
</dbReference>
<dbReference type="SMART" id="SM00388">
    <property type="entry name" value="HisKA"/>
    <property type="match status" value="1"/>
</dbReference>
<dbReference type="SMART" id="SM00387">
    <property type="entry name" value="HATPase_c"/>
    <property type="match status" value="1"/>
</dbReference>
<dbReference type="CDD" id="cd00130">
    <property type="entry name" value="PAS"/>
    <property type="match status" value="4"/>
</dbReference>
<protein>
    <recommendedName>
        <fullName evidence="2">histidine kinase</fullName>
        <ecNumber evidence="2">2.7.13.3</ecNumber>
    </recommendedName>
</protein>
<dbReference type="InterPro" id="IPR036097">
    <property type="entry name" value="HisK_dim/P_sf"/>
</dbReference>
<dbReference type="EMBL" id="JBGUAW010000009">
    <property type="protein sequence ID" value="MFA9461944.1"/>
    <property type="molecule type" value="Genomic_DNA"/>
</dbReference>
<evidence type="ECO:0000259" key="7">
    <source>
        <dbReference type="PROSITE" id="PS50112"/>
    </source>
</evidence>
<proteinExistence type="predicted"/>
<comment type="catalytic activity">
    <reaction evidence="1">
        <text>ATP + protein L-histidine = ADP + protein N-phospho-L-histidine.</text>
        <dbReference type="EC" id="2.7.13.3"/>
    </reaction>
</comment>
<dbReference type="InterPro" id="IPR001610">
    <property type="entry name" value="PAC"/>
</dbReference>
<dbReference type="Proteomes" id="UP001575181">
    <property type="component" value="Unassembled WGS sequence"/>
</dbReference>
<feature type="domain" description="PAS" evidence="7">
    <location>
        <begin position="749"/>
        <end position="819"/>
    </location>
</feature>
<evidence type="ECO:0000256" key="3">
    <source>
        <dbReference type="ARBA" id="ARBA00022553"/>
    </source>
</evidence>
<dbReference type="InterPro" id="IPR000700">
    <property type="entry name" value="PAS-assoc_C"/>
</dbReference>
<dbReference type="InterPro" id="IPR004358">
    <property type="entry name" value="Sig_transdc_His_kin-like_C"/>
</dbReference>
<dbReference type="PROSITE" id="PS50112">
    <property type="entry name" value="PAS"/>
    <property type="match status" value="3"/>
</dbReference>
<name>A0ABV4TXX2_9GAMM</name>
<evidence type="ECO:0000256" key="5">
    <source>
        <dbReference type="ARBA" id="ARBA00022777"/>
    </source>
</evidence>
<accession>A0ABV4TXX2</accession>
<feature type="domain" description="PAC" evidence="8">
    <location>
        <begin position="562"/>
        <end position="614"/>
    </location>
</feature>
<gene>
    <name evidence="9" type="ORF">ACERLL_14055</name>
</gene>
<feature type="domain" description="PAS" evidence="7">
    <location>
        <begin position="482"/>
        <end position="525"/>
    </location>
</feature>
<dbReference type="InterPro" id="IPR003594">
    <property type="entry name" value="HATPase_dom"/>
</dbReference>
<dbReference type="PRINTS" id="PR00344">
    <property type="entry name" value="BCTRLSENSOR"/>
</dbReference>
<dbReference type="PROSITE" id="PS50109">
    <property type="entry name" value="HIS_KIN"/>
    <property type="match status" value="1"/>
</dbReference>
<dbReference type="EC" id="2.7.13.3" evidence="2"/>
<keyword evidence="5" id="KW-0418">Kinase</keyword>
<dbReference type="Gene3D" id="3.30.450.20">
    <property type="entry name" value="PAS domain"/>
    <property type="match status" value="7"/>
</dbReference>
<dbReference type="SUPFAM" id="SSF55874">
    <property type="entry name" value="ATPase domain of HSP90 chaperone/DNA topoisomerase II/histidine kinase"/>
    <property type="match status" value="1"/>
</dbReference>
<evidence type="ECO:0000259" key="8">
    <source>
        <dbReference type="PROSITE" id="PS50113"/>
    </source>
</evidence>
<organism evidence="9 10">
    <name type="scientific">Thiohalorhabdus methylotrophus</name>
    <dbReference type="NCBI Taxonomy" id="3242694"/>
    <lineage>
        <taxon>Bacteria</taxon>
        <taxon>Pseudomonadati</taxon>
        <taxon>Pseudomonadota</taxon>
        <taxon>Gammaproteobacteria</taxon>
        <taxon>Thiohalorhabdales</taxon>
        <taxon>Thiohalorhabdaceae</taxon>
        <taxon>Thiohalorhabdus</taxon>
    </lineage>
</organism>
<dbReference type="SMART" id="SM00086">
    <property type="entry name" value="PAC"/>
    <property type="match status" value="7"/>
</dbReference>
<dbReference type="Pfam" id="PF00512">
    <property type="entry name" value="HisKA"/>
    <property type="match status" value="1"/>
</dbReference>
<keyword evidence="4" id="KW-0808">Transferase</keyword>
<comment type="caution">
    <text evidence="9">The sequence shown here is derived from an EMBL/GenBank/DDBJ whole genome shotgun (WGS) entry which is preliminary data.</text>
</comment>
<dbReference type="InterPro" id="IPR052162">
    <property type="entry name" value="Sensor_kinase/Photoreceptor"/>
</dbReference>
<sequence>MTDPSPSVPDQPLAGLLELTPAGTIRRANGDAACLLGADPGCLPGGAFVDYLPADSPLRADLAKMARGEREVARREERISGGPGAAVWVEVSAALLTDAEGAPERISAVLGNTTARRGSEARDYYEEMFRKNTAPKLLIDPETGFIADANPAALAFYGYTIEDIRQRRIQDINQLSEEEVRTEWDKARREERRYFEFRHRLADGGIRDVKVYSGPIEIGGRQYLHSIIHDVTESRRYQQSLERYKALFDTLPVGVYRNEAGSQGYFSEVNPAMARIFGAESPEELLRHPTANLYRDPAERQRFSDDLLDRGAVHQREVALRTLDGRPIWAAITALVQDSGEGDPVFDGIVEDITERKATEQERDRLVAIIESTPDLVGMADGEGRPFYHNPAFRKLLADRVSTGSLPDSVAAFHPAWAQRKLAEEAFPRARETGIWQGETALLGPTGEEVPVSQIVLAHQDETGAVVRYSTIMRDLSPIKEAEHFNRQLLDSLTAGVFGIDVQGRFTFLNAAAVGLFGFQDEAAVLGKDSHALTHHSFPDGSPYPADACPILQVLTTGEPLGAWEDWFWCADGSAFPVEVFAAPMRDAAGNVEGAVVSFQDISERLRAEATRNQLVEVLEATPDFVSFARPDGTILYINQGGRQILGLPPSSGYWGDDVPADVQAGEIAGRWGHPDWAARRISEEGIPTAMAEGYWEGESALLDVEGHEIPMSQVIIAHRSADGEVERLSTIMRDIGDRVRLEEALREERDLVQAILEGLPGVFYLLDKRGNFTRWSRDMELVTGLDSEQLGAAHFTELFGDEDQDRIAEAIGRVFSEGEVTIEAGLRTIDGSYTPYFLSGHRVELGGAPFLTGLGLDISDRVRLESELRATNQALEHSNSELEQFAYAVSHDLQEPLRIINSYLGLLQRRYGDRLDDKAGHYIATTTEAAGRMSRMIQDLLEYSRVKRLGEDMEPVDLDEVLEEALANLQQAREEAGATMEADELPTVSGDQGQLVRLFQNLLSNAFKYRRPGVPSSIAVRLKKRDGAWELSVADNGIGIDPSQAGRVFQVFQRLHTRDEYEGTGAGLALAKRIVERHGGTIWVESAGEGQGSTFRFTLPVAEDAER</sequence>
<dbReference type="Pfam" id="PF00989">
    <property type="entry name" value="PAS"/>
    <property type="match status" value="1"/>
</dbReference>
<dbReference type="PANTHER" id="PTHR43304">
    <property type="entry name" value="PHYTOCHROME-LIKE PROTEIN CPH1"/>
    <property type="match status" value="1"/>
</dbReference>
<evidence type="ECO:0000313" key="9">
    <source>
        <dbReference type="EMBL" id="MFA9461944.1"/>
    </source>
</evidence>
<feature type="domain" description="PAC" evidence="8">
    <location>
        <begin position="314"/>
        <end position="365"/>
    </location>
</feature>
<dbReference type="CDD" id="cd00082">
    <property type="entry name" value="HisKA"/>
    <property type="match status" value="1"/>
</dbReference>
<dbReference type="Gene3D" id="1.10.287.130">
    <property type="match status" value="1"/>
</dbReference>
<dbReference type="InterPro" id="IPR005467">
    <property type="entry name" value="His_kinase_dom"/>
</dbReference>
<dbReference type="InterPro" id="IPR035965">
    <property type="entry name" value="PAS-like_dom_sf"/>
</dbReference>